<dbReference type="GO" id="GO:0003700">
    <property type="term" value="F:DNA-binding transcription factor activity"/>
    <property type="evidence" value="ECO:0007669"/>
    <property type="project" value="InterPro"/>
</dbReference>
<accession>A0A7X3FGV5</accession>
<dbReference type="EMBL" id="RHLK01000003">
    <property type="protein sequence ID" value="MVO99520.1"/>
    <property type="molecule type" value="Genomic_DNA"/>
</dbReference>
<protein>
    <submittedName>
        <fullName evidence="6">MerR family DNA-binding transcriptional regulator</fullName>
    </submittedName>
</protein>
<evidence type="ECO:0000256" key="2">
    <source>
        <dbReference type="ARBA" id="ARBA00023015"/>
    </source>
</evidence>
<dbReference type="PANTHER" id="PTHR30204:SF69">
    <property type="entry name" value="MERR-FAMILY TRANSCRIPTIONAL REGULATOR"/>
    <property type="match status" value="1"/>
</dbReference>
<proteinExistence type="predicted"/>
<comment type="caution">
    <text evidence="6">The sequence shown here is derived from an EMBL/GenBank/DDBJ whole genome shotgun (WGS) entry which is preliminary data.</text>
</comment>
<feature type="domain" description="HTH merR-type" evidence="5">
    <location>
        <begin position="13"/>
        <end position="76"/>
    </location>
</feature>
<dbReference type="AlphaFoldDB" id="A0A7X3FGV5"/>
<dbReference type="InterPro" id="IPR009061">
    <property type="entry name" value="DNA-bd_dom_put_sf"/>
</dbReference>
<evidence type="ECO:0000259" key="5">
    <source>
        <dbReference type="PROSITE" id="PS50937"/>
    </source>
</evidence>
<keyword evidence="7" id="KW-1185">Reference proteome</keyword>
<name>A0A7X3FGV5_9BACL</name>
<dbReference type="Pfam" id="PF00376">
    <property type="entry name" value="MerR"/>
    <property type="match status" value="1"/>
</dbReference>
<keyword evidence="2" id="KW-0805">Transcription regulation</keyword>
<feature type="domain" description="HTH merR-type" evidence="5">
    <location>
        <begin position="125"/>
        <end position="179"/>
    </location>
</feature>
<evidence type="ECO:0000313" key="6">
    <source>
        <dbReference type="EMBL" id="MVO99520.1"/>
    </source>
</evidence>
<dbReference type="Gene3D" id="1.10.1660.10">
    <property type="match status" value="2"/>
</dbReference>
<dbReference type="Pfam" id="PF13411">
    <property type="entry name" value="MerR_1"/>
    <property type="match status" value="1"/>
</dbReference>
<keyword evidence="1" id="KW-0678">Repressor</keyword>
<gene>
    <name evidence="6" type="ORF">EDM21_08255</name>
</gene>
<evidence type="ECO:0000256" key="4">
    <source>
        <dbReference type="ARBA" id="ARBA00023163"/>
    </source>
</evidence>
<dbReference type="SUPFAM" id="SSF46955">
    <property type="entry name" value="Putative DNA-binding domain"/>
    <property type="match status" value="2"/>
</dbReference>
<reference evidence="6 7" key="1">
    <citation type="journal article" date="2019" name="Microorganisms">
        <title>Paenibacillus lutrae sp. nov., A Chitinolytic Species Isolated from A River Otter in Castril Natural Park, Granada, Spain.</title>
        <authorList>
            <person name="Rodriguez M."/>
            <person name="Reina J.C."/>
            <person name="Bejar V."/>
            <person name="Llamas I."/>
        </authorList>
    </citation>
    <scope>NUCLEOTIDE SEQUENCE [LARGE SCALE GENOMIC DNA]</scope>
    <source>
        <strain evidence="6 7">N10</strain>
    </source>
</reference>
<evidence type="ECO:0000313" key="7">
    <source>
        <dbReference type="Proteomes" id="UP000490800"/>
    </source>
</evidence>
<dbReference type="InterPro" id="IPR000551">
    <property type="entry name" value="MerR-type_HTH_dom"/>
</dbReference>
<dbReference type="InterPro" id="IPR047057">
    <property type="entry name" value="MerR_fam"/>
</dbReference>
<keyword evidence="3 6" id="KW-0238">DNA-binding</keyword>
<organism evidence="6 7">
    <name type="scientific">Paenibacillus lutrae</name>
    <dbReference type="NCBI Taxonomy" id="2078573"/>
    <lineage>
        <taxon>Bacteria</taxon>
        <taxon>Bacillati</taxon>
        <taxon>Bacillota</taxon>
        <taxon>Bacilli</taxon>
        <taxon>Bacillales</taxon>
        <taxon>Paenibacillaceae</taxon>
        <taxon>Paenibacillus</taxon>
    </lineage>
</organism>
<dbReference type="GO" id="GO:0003677">
    <property type="term" value="F:DNA binding"/>
    <property type="evidence" value="ECO:0007669"/>
    <property type="project" value="UniProtKB-KW"/>
</dbReference>
<sequence>MRRDDELTTHPQKMAAKFKISASTIRNYEAKGLIPPAERLTNGYRIYTDQHEAYLSCIQAMAPAFGMEVTAEVLRCLRQDKPQVAMWTIREKEVALYGEKVKLERLIQDIQLYANEGKSPYTEEPFSINEVSELTQVPKSAIRYWEQAGYVTADRDPDNRYRRFSGSHLLKIRLIQMFQNSVYSEDTVNFKQSIAAVEHTDLQGVMNVAENVRSYLDKLIEAQMCGISYLHQLIQFTKAEIFDGAGIIQPHPNGHGL</sequence>
<keyword evidence="4" id="KW-0804">Transcription</keyword>
<dbReference type="Proteomes" id="UP000490800">
    <property type="component" value="Unassembled WGS sequence"/>
</dbReference>
<dbReference type="SMART" id="SM00422">
    <property type="entry name" value="HTH_MERR"/>
    <property type="match status" value="2"/>
</dbReference>
<evidence type="ECO:0000256" key="3">
    <source>
        <dbReference type="ARBA" id="ARBA00023125"/>
    </source>
</evidence>
<evidence type="ECO:0000256" key="1">
    <source>
        <dbReference type="ARBA" id="ARBA00022491"/>
    </source>
</evidence>
<dbReference type="PANTHER" id="PTHR30204">
    <property type="entry name" value="REDOX-CYCLING DRUG-SENSING TRANSCRIPTIONAL ACTIVATOR SOXR"/>
    <property type="match status" value="1"/>
</dbReference>
<dbReference type="PROSITE" id="PS50937">
    <property type="entry name" value="HTH_MERR_2"/>
    <property type="match status" value="2"/>
</dbReference>
<dbReference type="OrthoDB" id="122388at2"/>